<evidence type="ECO:0000313" key="2">
    <source>
        <dbReference type="EMBL" id="RGB74159.1"/>
    </source>
</evidence>
<protein>
    <recommendedName>
        <fullName evidence="4">Ig-like domain-containing protein</fullName>
    </recommendedName>
</protein>
<name>A0A3E2TF46_9FIRM</name>
<keyword evidence="1" id="KW-0732">Signal</keyword>
<organism evidence="2 3">
    <name type="scientific">Coprococcus catus</name>
    <dbReference type="NCBI Taxonomy" id="116085"/>
    <lineage>
        <taxon>Bacteria</taxon>
        <taxon>Bacillati</taxon>
        <taxon>Bacillota</taxon>
        <taxon>Clostridia</taxon>
        <taxon>Lachnospirales</taxon>
        <taxon>Lachnospiraceae</taxon>
        <taxon>Coprococcus</taxon>
    </lineage>
</organism>
<sequence>MKKIFIFILAFLMSFNTICSLPVFANTINGGTTTEYTFYDDGSYMVTRITEEPNAITTRSSSTTTKSKISSYYSNNNVELWYVKVTGTFTYNGTSSKCTDSRVTAASYSSAWKISNKSASKSGSSATAKATANFYVGSRIEKTINKSVTLTCSAKGTFS</sequence>
<gene>
    <name evidence="2" type="ORF">DW070_15215</name>
</gene>
<dbReference type="RefSeq" id="WP_015515411.1">
    <property type="nucleotide sequence ID" value="NZ_JAQDKA010000001.1"/>
</dbReference>
<feature type="chain" id="PRO_5017547657" description="Ig-like domain-containing protein" evidence="1">
    <location>
        <begin position="26"/>
        <end position="159"/>
    </location>
</feature>
<proteinExistence type="predicted"/>
<dbReference type="Proteomes" id="UP000260773">
    <property type="component" value="Unassembled WGS sequence"/>
</dbReference>
<comment type="caution">
    <text evidence="2">The sequence shown here is derived from an EMBL/GenBank/DDBJ whole genome shotgun (WGS) entry which is preliminary data.</text>
</comment>
<evidence type="ECO:0008006" key="4">
    <source>
        <dbReference type="Google" id="ProtNLM"/>
    </source>
</evidence>
<dbReference type="AlphaFoldDB" id="A0A3E2TF46"/>
<evidence type="ECO:0000313" key="3">
    <source>
        <dbReference type="Proteomes" id="UP000260773"/>
    </source>
</evidence>
<accession>A0A3E2TF46</accession>
<dbReference type="EMBL" id="QVEP01000058">
    <property type="protein sequence ID" value="RGB74159.1"/>
    <property type="molecule type" value="Genomic_DNA"/>
</dbReference>
<evidence type="ECO:0000256" key="1">
    <source>
        <dbReference type="SAM" id="SignalP"/>
    </source>
</evidence>
<reference evidence="2 3" key="1">
    <citation type="submission" date="2018-08" db="EMBL/GenBank/DDBJ databases">
        <title>A genome reference for cultivated species of the human gut microbiota.</title>
        <authorList>
            <person name="Zou Y."/>
            <person name="Xue W."/>
            <person name="Luo G."/>
        </authorList>
    </citation>
    <scope>NUCLEOTIDE SEQUENCE [LARGE SCALE GENOMIC DNA]</scope>
    <source>
        <strain evidence="2 3">AF45-17</strain>
    </source>
</reference>
<feature type="signal peptide" evidence="1">
    <location>
        <begin position="1"/>
        <end position="25"/>
    </location>
</feature>